<evidence type="ECO:0000256" key="3">
    <source>
        <dbReference type="ARBA" id="ARBA00022676"/>
    </source>
</evidence>
<evidence type="ECO:0000313" key="8">
    <source>
        <dbReference type="Proteomes" id="UP001595533"/>
    </source>
</evidence>
<protein>
    <recommendedName>
        <fullName evidence="5">Purine nucleoside phosphorylase</fullName>
        <ecNumber evidence="5">2.4.2.1</ecNumber>
    </recommendedName>
    <alternativeName>
        <fullName evidence="5">Inosine-guanosine phosphorylase</fullName>
    </alternativeName>
</protein>
<proteinExistence type="inferred from homology"/>
<sequence length="286" mass="30823">MANDDMSNDTQQSSVDFINNIIGLLPKPFHAKAAMILGSGLGTVTEQAELLAEISYQDIPGFPETGVAGHSGSMFLALVNGHPMIILNGRIHFYEQADAGAMAPVIATLKALGIETLIITNAAGSLLNAAPGSVMMIKDYINFTGQSPLFGVADNSRFVSMSKAYDSQYRYRLRQIAEKNDIHLAQGVYAWMAGPQFETPAEIRAIRMMGADAVGMSTVPETILARYHGMKVAALSIITNYGAGMDDVRLSHEQTLEYAPKAAAKVQILISGFMDFLYAEKHGSNN</sequence>
<dbReference type="Proteomes" id="UP001595533">
    <property type="component" value="Unassembled WGS sequence"/>
</dbReference>
<dbReference type="InterPro" id="IPR011268">
    <property type="entry name" value="Purine_phosphorylase"/>
</dbReference>
<dbReference type="SUPFAM" id="SSF53167">
    <property type="entry name" value="Purine and uridine phosphorylases"/>
    <property type="match status" value="1"/>
</dbReference>
<dbReference type="Pfam" id="PF01048">
    <property type="entry name" value="PNP_UDP_1"/>
    <property type="match status" value="1"/>
</dbReference>
<comment type="caution">
    <text evidence="7">The sequence shown here is derived from an EMBL/GenBank/DDBJ whole genome shotgun (WGS) entry which is preliminary data.</text>
</comment>
<dbReference type="NCBIfam" id="TIGR01697">
    <property type="entry name" value="PNPH-PUNA-XAPA"/>
    <property type="match status" value="1"/>
</dbReference>
<dbReference type="Gene3D" id="3.40.50.1580">
    <property type="entry name" value="Nucleoside phosphorylase domain"/>
    <property type="match status" value="1"/>
</dbReference>
<keyword evidence="3 5" id="KW-0328">Glycosyltransferase</keyword>
<dbReference type="EMBL" id="JBHRTS010000005">
    <property type="protein sequence ID" value="MFC3194685.1"/>
    <property type="molecule type" value="Genomic_DNA"/>
</dbReference>
<organism evidence="7 8">
    <name type="scientific">Marinicella sediminis</name>
    <dbReference type="NCBI Taxonomy" id="1792834"/>
    <lineage>
        <taxon>Bacteria</taxon>
        <taxon>Pseudomonadati</taxon>
        <taxon>Pseudomonadota</taxon>
        <taxon>Gammaproteobacteria</taxon>
        <taxon>Lysobacterales</taxon>
        <taxon>Marinicellaceae</taxon>
        <taxon>Marinicella</taxon>
    </lineage>
</organism>
<name>A0ABV7J980_9GAMM</name>
<evidence type="ECO:0000256" key="2">
    <source>
        <dbReference type="ARBA" id="ARBA00006751"/>
    </source>
</evidence>
<dbReference type="PIRSF" id="PIRSF000477">
    <property type="entry name" value="PurNPase"/>
    <property type="match status" value="1"/>
</dbReference>
<dbReference type="PANTHER" id="PTHR11904:SF9">
    <property type="entry name" value="PURINE NUCLEOSIDE PHOSPHORYLASE-RELATED"/>
    <property type="match status" value="1"/>
</dbReference>
<feature type="domain" description="Nucleoside phosphorylase" evidence="6">
    <location>
        <begin position="34"/>
        <end position="273"/>
    </location>
</feature>
<dbReference type="InterPro" id="IPR035994">
    <property type="entry name" value="Nucleoside_phosphorylase_sf"/>
</dbReference>
<evidence type="ECO:0000313" key="7">
    <source>
        <dbReference type="EMBL" id="MFC3194685.1"/>
    </source>
</evidence>
<evidence type="ECO:0000259" key="6">
    <source>
        <dbReference type="Pfam" id="PF01048"/>
    </source>
</evidence>
<gene>
    <name evidence="7" type="ORF">ACFODZ_10590</name>
</gene>
<reference evidence="8" key="1">
    <citation type="journal article" date="2019" name="Int. J. Syst. Evol. Microbiol.">
        <title>The Global Catalogue of Microorganisms (GCM) 10K type strain sequencing project: providing services to taxonomists for standard genome sequencing and annotation.</title>
        <authorList>
            <consortium name="The Broad Institute Genomics Platform"/>
            <consortium name="The Broad Institute Genome Sequencing Center for Infectious Disease"/>
            <person name="Wu L."/>
            <person name="Ma J."/>
        </authorList>
    </citation>
    <scope>NUCLEOTIDE SEQUENCE [LARGE SCALE GENOMIC DNA]</scope>
    <source>
        <strain evidence="8">KCTC 42953</strain>
    </source>
</reference>
<dbReference type="NCBIfam" id="NF006054">
    <property type="entry name" value="PRK08202.1"/>
    <property type="match status" value="1"/>
</dbReference>
<keyword evidence="4 5" id="KW-0808">Transferase</keyword>
<dbReference type="RefSeq" id="WP_198538133.1">
    <property type="nucleotide sequence ID" value="NZ_JBHRTS010000005.1"/>
</dbReference>
<comment type="pathway">
    <text evidence="1 5">Purine metabolism; purine nucleoside salvage.</text>
</comment>
<comment type="function">
    <text evidence="5">The purine nucleoside phosphorylases catalyze the phosphorolytic breakdown of the N-glycosidic bond in the beta-(deoxy)ribonucleoside molecules, with the formation of the corresponding free purine bases and pentose-1-phosphate.</text>
</comment>
<evidence type="ECO:0000256" key="1">
    <source>
        <dbReference type="ARBA" id="ARBA00005058"/>
    </source>
</evidence>
<dbReference type="GO" id="GO:0004731">
    <property type="term" value="F:purine-nucleoside phosphorylase activity"/>
    <property type="evidence" value="ECO:0007669"/>
    <property type="project" value="UniProtKB-EC"/>
</dbReference>
<comment type="similarity">
    <text evidence="2 5">Belongs to the PNP/MTAP phosphorylase family.</text>
</comment>
<keyword evidence="8" id="KW-1185">Reference proteome</keyword>
<dbReference type="PANTHER" id="PTHR11904">
    <property type="entry name" value="METHYLTHIOADENOSINE/PURINE NUCLEOSIDE PHOSPHORYLASE"/>
    <property type="match status" value="1"/>
</dbReference>
<dbReference type="EC" id="2.4.2.1" evidence="5"/>
<evidence type="ECO:0000256" key="5">
    <source>
        <dbReference type="PIRNR" id="PIRNR000477"/>
    </source>
</evidence>
<dbReference type="InterPro" id="IPR000845">
    <property type="entry name" value="Nucleoside_phosphorylase_d"/>
</dbReference>
<accession>A0ABV7J980</accession>
<evidence type="ECO:0000256" key="4">
    <source>
        <dbReference type="ARBA" id="ARBA00022679"/>
    </source>
</evidence>
<dbReference type="CDD" id="cd09009">
    <property type="entry name" value="PNP-EcPNPII_like"/>
    <property type="match status" value="1"/>
</dbReference>